<keyword evidence="3" id="KW-0732">Signal</keyword>
<dbReference type="GO" id="GO:0000270">
    <property type="term" value="P:peptidoglycan metabolic process"/>
    <property type="evidence" value="ECO:0007669"/>
    <property type="project" value="TreeGrafter"/>
</dbReference>
<dbReference type="PANTHER" id="PTHR30023">
    <property type="entry name" value="D-ALANYL-D-ALANINE CARBOXYPEPTIDASE"/>
    <property type="match status" value="1"/>
</dbReference>
<evidence type="ECO:0000256" key="3">
    <source>
        <dbReference type="SAM" id="SignalP"/>
    </source>
</evidence>
<dbReference type="Pfam" id="PF02113">
    <property type="entry name" value="Peptidase_S13"/>
    <property type="match status" value="1"/>
</dbReference>
<dbReference type="RefSeq" id="WP_117326737.1">
    <property type="nucleotide sequence ID" value="NZ_QVTE01000030.1"/>
</dbReference>
<dbReference type="PRINTS" id="PR00922">
    <property type="entry name" value="DADACBPTASE3"/>
</dbReference>
<comment type="similarity">
    <text evidence="1">Belongs to the peptidase S13 family.</text>
</comment>
<dbReference type="Gene3D" id="3.50.80.20">
    <property type="entry name" value="D-Ala-D-Ala carboxypeptidase C, peptidase S13"/>
    <property type="match status" value="1"/>
</dbReference>
<keyword evidence="2 4" id="KW-0378">Hydrolase</keyword>
<dbReference type="GO" id="GO:0009002">
    <property type="term" value="F:serine-type D-Ala-D-Ala carboxypeptidase activity"/>
    <property type="evidence" value="ECO:0007669"/>
    <property type="project" value="UniProtKB-EC"/>
</dbReference>
<dbReference type="InterPro" id="IPR012338">
    <property type="entry name" value="Beta-lactam/transpept-like"/>
</dbReference>
<keyword evidence="4" id="KW-0121">Carboxypeptidase</keyword>
<dbReference type="EC" id="3.4.16.4" evidence="4"/>
<dbReference type="EMBL" id="QVTE01000030">
    <property type="protein sequence ID" value="RFU68947.1"/>
    <property type="molecule type" value="Genomic_DNA"/>
</dbReference>
<accession>A0A372LPB7</accession>
<dbReference type="OrthoDB" id="9802627at2"/>
<keyword evidence="5" id="KW-1185">Reference proteome</keyword>
<reference evidence="4 5" key="1">
    <citation type="submission" date="2018-08" db="EMBL/GenBank/DDBJ databases">
        <title>Bacillus chawlae sp. nov., Bacillus glennii sp. nov., and Bacillus saganii sp. nov. Isolated from the Vehicle Assembly Building at Kennedy Space Center where the Viking Spacecraft were Assembled.</title>
        <authorList>
            <person name="Seuylemezian A."/>
            <person name="Vaishampayan P."/>
        </authorList>
    </citation>
    <scope>NUCLEOTIDE SEQUENCE [LARGE SCALE GENOMIC DNA]</scope>
    <source>
        <strain evidence="4 5">V47-23a</strain>
    </source>
</reference>
<dbReference type="SUPFAM" id="SSF56601">
    <property type="entry name" value="beta-lactamase/transpeptidase-like"/>
    <property type="match status" value="1"/>
</dbReference>
<dbReference type="AlphaFoldDB" id="A0A372LPB7"/>
<dbReference type="Proteomes" id="UP000264541">
    <property type="component" value="Unassembled WGS sequence"/>
</dbReference>
<keyword evidence="4" id="KW-0645">Protease</keyword>
<evidence type="ECO:0000313" key="4">
    <source>
        <dbReference type="EMBL" id="RFU68947.1"/>
    </source>
</evidence>
<comment type="caution">
    <text evidence="4">The sequence shown here is derived from an EMBL/GenBank/DDBJ whole genome shotgun (WGS) entry which is preliminary data.</text>
</comment>
<protein>
    <submittedName>
        <fullName evidence="4">D-alanyl-D-alanine carboxypeptidase/D-alanyl-D-alanine-endopeptidase</fullName>
        <ecNumber evidence="4">3.4.16.4</ecNumber>
    </submittedName>
</protein>
<sequence>MYQNKKPKKPFLLFLMALLILFPFSAENQALFASASGETAQSNITQPVTLKAKIDSLLKDEGLEGALTGVSVRNAKTGEILYSNLGNTRLHPASNMKLITAAAALEKLGTDYQFTTEIWTDGTVTGGVLQGNLYLKGKGDPTLLRNDLDQFAKDIKAKGIHKIKGDLIADDSWYDDVRYSQDLNWSDEFNYTGAQVSALTLSPNEDYDAGTVIVEASPAAKIGESAQVKLIPTTDYVAIVNKTETVGENEPKRISVTREHGTNKIIVEGTIPLNGSKSRSWIAVWEPAGYVLDIFNRSLQQNGVKLIGKSDKKMGVTPQNATFLTLKKSMPLKELLIPFMKLSNNGHAETLTKEMGKAVYGEGSWDKGLQVLEEWLADSGLNSSTIVLRDGSGMSHKTLIPANELTELLYSLQDKSWFPSFEDSLPVAGITDRLVGGTLRSRMTHQSTKGNVKAKTGSLTGVSTLSGYVTTQDGEKLIFSIMNNNHLSSSVSKVEDAIVIELAAHEFKK</sequence>
<evidence type="ECO:0000256" key="2">
    <source>
        <dbReference type="ARBA" id="ARBA00022801"/>
    </source>
</evidence>
<name>A0A372LPB7_9BACI</name>
<dbReference type="Gene3D" id="3.40.710.10">
    <property type="entry name" value="DD-peptidase/beta-lactamase superfamily"/>
    <property type="match status" value="1"/>
</dbReference>
<dbReference type="InterPro" id="IPR000667">
    <property type="entry name" value="Peptidase_S13"/>
</dbReference>
<dbReference type="PANTHER" id="PTHR30023:SF0">
    <property type="entry name" value="PENICILLIN-SENSITIVE CARBOXYPEPTIDASE A"/>
    <property type="match status" value="1"/>
</dbReference>
<organism evidence="4 5">
    <name type="scientific">Peribacillus saganii</name>
    <dbReference type="NCBI Taxonomy" id="2303992"/>
    <lineage>
        <taxon>Bacteria</taxon>
        <taxon>Bacillati</taxon>
        <taxon>Bacillota</taxon>
        <taxon>Bacilli</taxon>
        <taxon>Bacillales</taxon>
        <taxon>Bacillaceae</taxon>
        <taxon>Peribacillus</taxon>
    </lineage>
</organism>
<feature type="chain" id="PRO_5038534614" evidence="3">
    <location>
        <begin position="27"/>
        <end position="509"/>
    </location>
</feature>
<dbReference type="NCBIfam" id="TIGR00666">
    <property type="entry name" value="PBP4"/>
    <property type="match status" value="1"/>
</dbReference>
<feature type="signal peptide" evidence="3">
    <location>
        <begin position="1"/>
        <end position="26"/>
    </location>
</feature>
<proteinExistence type="inferred from homology"/>
<evidence type="ECO:0000313" key="5">
    <source>
        <dbReference type="Proteomes" id="UP000264541"/>
    </source>
</evidence>
<gene>
    <name evidence="4" type="primary">dacB</name>
    <name evidence="4" type="ORF">D0469_10695</name>
</gene>
<evidence type="ECO:0000256" key="1">
    <source>
        <dbReference type="ARBA" id="ARBA00006096"/>
    </source>
</evidence>
<dbReference type="GO" id="GO:0006508">
    <property type="term" value="P:proteolysis"/>
    <property type="evidence" value="ECO:0007669"/>
    <property type="project" value="InterPro"/>
</dbReference>